<proteinExistence type="inferred from homology"/>
<evidence type="ECO:0000256" key="5">
    <source>
        <dbReference type="ARBA" id="ARBA00022692"/>
    </source>
</evidence>
<evidence type="ECO:0000313" key="10">
    <source>
        <dbReference type="Proteomes" id="UP000018936"/>
    </source>
</evidence>
<sequence length="185" mass="20721">TSTIRLLLPYCLSLPRLRVCPRAGFFCVRLRALLFNLLGAATLPTISKSSPLSAGPSGTELCLDRLPDMKIPVHISNLLKAKLIGYRDFDTSMYTCAVEFDFMEKEAFQYVMLKKKSSERYPVISDAVFAGAMPTMASVKLSAQRPIVNHPHYEDAGLRHQERKGAGRRPKWPENKEGNPQLPID</sequence>
<evidence type="ECO:0000256" key="8">
    <source>
        <dbReference type="SAM" id="MobiDB-lite"/>
    </source>
</evidence>
<feature type="compositionally biased region" description="Basic and acidic residues" evidence="8">
    <location>
        <begin position="152"/>
        <end position="177"/>
    </location>
</feature>
<dbReference type="Pfam" id="PF10034">
    <property type="entry name" value="Dpy19"/>
    <property type="match status" value="2"/>
</dbReference>
<evidence type="ECO:0000256" key="7">
    <source>
        <dbReference type="ARBA" id="ARBA00023136"/>
    </source>
</evidence>
<evidence type="ECO:0000256" key="4">
    <source>
        <dbReference type="ARBA" id="ARBA00022679"/>
    </source>
</evidence>
<reference evidence="9 10" key="1">
    <citation type="journal article" date="2013" name="Proc. Natl. Acad. Sci. U.S.A.">
        <title>The king cobra genome reveals dynamic gene evolution and adaptation in the snake venom system.</title>
        <authorList>
            <person name="Vonk F.J."/>
            <person name="Casewell N.R."/>
            <person name="Henkel C.V."/>
            <person name="Heimberg A.M."/>
            <person name="Jansen H.J."/>
            <person name="McCleary R.J."/>
            <person name="Kerkkamp H.M."/>
            <person name="Vos R.A."/>
            <person name="Guerreiro I."/>
            <person name="Calvete J.J."/>
            <person name="Wuster W."/>
            <person name="Woods A.E."/>
            <person name="Logan J.M."/>
            <person name="Harrison R.A."/>
            <person name="Castoe T.A."/>
            <person name="de Koning A.P."/>
            <person name="Pollock D.D."/>
            <person name="Yandell M."/>
            <person name="Calderon D."/>
            <person name="Renjifo C."/>
            <person name="Currier R.B."/>
            <person name="Salgado D."/>
            <person name="Pla D."/>
            <person name="Sanz L."/>
            <person name="Hyder A.S."/>
            <person name="Ribeiro J.M."/>
            <person name="Arntzen J.W."/>
            <person name="van den Thillart G.E."/>
            <person name="Boetzer M."/>
            <person name="Pirovano W."/>
            <person name="Dirks R.P."/>
            <person name="Spaink H.P."/>
            <person name="Duboule D."/>
            <person name="McGlinn E."/>
            <person name="Kini R.M."/>
            <person name="Richardson M.K."/>
        </authorList>
    </citation>
    <scope>NUCLEOTIDE SEQUENCE</scope>
    <source>
        <tissue evidence="9">Blood</tissue>
    </source>
</reference>
<dbReference type="PANTHER" id="PTHR31488:SF1">
    <property type="entry name" value="C-MANNOSYLTRANSFERASE DPY19L1"/>
    <property type="match status" value="1"/>
</dbReference>
<dbReference type="OrthoDB" id="6019623at2759"/>
<dbReference type="GO" id="GO:0000030">
    <property type="term" value="F:mannosyltransferase activity"/>
    <property type="evidence" value="ECO:0007669"/>
    <property type="project" value="TreeGrafter"/>
</dbReference>
<dbReference type="EMBL" id="AZIM01005498">
    <property type="protein sequence ID" value="ETE59548.1"/>
    <property type="molecule type" value="Genomic_DNA"/>
</dbReference>
<evidence type="ECO:0000256" key="1">
    <source>
        <dbReference type="ARBA" id="ARBA00004141"/>
    </source>
</evidence>
<keyword evidence="5" id="KW-0812">Transmembrane</keyword>
<accession>V8ND38</accession>
<keyword evidence="6" id="KW-1133">Transmembrane helix</keyword>
<evidence type="ECO:0000256" key="6">
    <source>
        <dbReference type="ARBA" id="ARBA00022989"/>
    </source>
</evidence>
<feature type="region of interest" description="Disordered" evidence="8">
    <location>
        <begin position="152"/>
        <end position="185"/>
    </location>
</feature>
<evidence type="ECO:0000256" key="3">
    <source>
        <dbReference type="ARBA" id="ARBA00022676"/>
    </source>
</evidence>
<comment type="similarity">
    <text evidence="2">Belongs to the dpy-19 family.</text>
</comment>
<gene>
    <name evidence="9" type="ORF">L345_14722</name>
</gene>
<comment type="caution">
    <text evidence="9">The sequence shown here is derived from an EMBL/GenBank/DDBJ whole genome shotgun (WGS) entry which is preliminary data.</text>
</comment>
<dbReference type="Proteomes" id="UP000018936">
    <property type="component" value="Unassembled WGS sequence"/>
</dbReference>
<keyword evidence="7" id="KW-0472">Membrane</keyword>
<keyword evidence="4" id="KW-0808">Transferase</keyword>
<keyword evidence="10" id="KW-1185">Reference proteome</keyword>
<feature type="non-terminal residue" evidence="9">
    <location>
        <position position="185"/>
    </location>
</feature>
<dbReference type="InterPro" id="IPR018732">
    <property type="entry name" value="Dpy-19/Dpy-19-like"/>
</dbReference>
<evidence type="ECO:0000313" key="9">
    <source>
        <dbReference type="EMBL" id="ETE59548.1"/>
    </source>
</evidence>
<evidence type="ECO:0000256" key="2">
    <source>
        <dbReference type="ARBA" id="ARBA00008744"/>
    </source>
</evidence>
<organism evidence="9 10">
    <name type="scientific">Ophiophagus hannah</name>
    <name type="common">King cobra</name>
    <name type="synonym">Naja hannah</name>
    <dbReference type="NCBI Taxonomy" id="8665"/>
    <lineage>
        <taxon>Eukaryota</taxon>
        <taxon>Metazoa</taxon>
        <taxon>Chordata</taxon>
        <taxon>Craniata</taxon>
        <taxon>Vertebrata</taxon>
        <taxon>Euteleostomi</taxon>
        <taxon>Lepidosauria</taxon>
        <taxon>Squamata</taxon>
        <taxon>Bifurcata</taxon>
        <taxon>Unidentata</taxon>
        <taxon>Episquamata</taxon>
        <taxon>Toxicofera</taxon>
        <taxon>Serpentes</taxon>
        <taxon>Colubroidea</taxon>
        <taxon>Elapidae</taxon>
        <taxon>Elapinae</taxon>
        <taxon>Ophiophagus</taxon>
    </lineage>
</organism>
<keyword evidence="3" id="KW-0328">Glycosyltransferase</keyword>
<dbReference type="PANTHER" id="PTHR31488">
    <property type="entry name" value="DPY-19-LIKE 1, LIKE (H. SAPIENS)"/>
    <property type="match status" value="1"/>
</dbReference>
<dbReference type="AlphaFoldDB" id="V8ND38"/>
<feature type="non-terminal residue" evidence="9">
    <location>
        <position position="1"/>
    </location>
</feature>
<protein>
    <submittedName>
        <fullName evidence="9">Uncharacterized protein</fullName>
    </submittedName>
</protein>
<comment type="subcellular location">
    <subcellularLocation>
        <location evidence="1">Membrane</location>
        <topology evidence="1">Multi-pass membrane protein</topology>
    </subcellularLocation>
</comment>
<dbReference type="GO" id="GO:0005637">
    <property type="term" value="C:nuclear inner membrane"/>
    <property type="evidence" value="ECO:0007669"/>
    <property type="project" value="TreeGrafter"/>
</dbReference>
<name>V8ND38_OPHHA</name>